<evidence type="ECO:0000313" key="1">
    <source>
        <dbReference type="EMBL" id="PHU37142.1"/>
    </source>
</evidence>
<dbReference type="Proteomes" id="UP000224563">
    <property type="component" value="Unassembled WGS sequence"/>
</dbReference>
<keyword evidence="2" id="KW-1185">Reference proteome</keyword>
<gene>
    <name evidence="1" type="ORF">CSX02_08995</name>
</gene>
<evidence type="ECO:0000313" key="2">
    <source>
        <dbReference type="Proteomes" id="UP000224563"/>
    </source>
</evidence>
<comment type="caution">
    <text evidence="1">The sequence shown here is derived from an EMBL/GenBank/DDBJ whole genome shotgun (WGS) entry which is preliminary data.</text>
</comment>
<proteinExistence type="predicted"/>
<accession>A0A2G3E1J1</accession>
<dbReference type="AlphaFoldDB" id="A0A2G3E1J1"/>
<protein>
    <submittedName>
        <fullName evidence="1">Uncharacterized protein</fullName>
    </submittedName>
</protein>
<organism evidence="1 2">
    <name type="scientific">Agathobacter ruminis</name>
    <dbReference type="NCBI Taxonomy" id="1712665"/>
    <lineage>
        <taxon>Bacteria</taxon>
        <taxon>Bacillati</taxon>
        <taxon>Bacillota</taxon>
        <taxon>Clostridia</taxon>
        <taxon>Lachnospirales</taxon>
        <taxon>Lachnospiraceae</taxon>
        <taxon>Agathobacter</taxon>
    </lineage>
</organism>
<dbReference type="EMBL" id="PDYG01000074">
    <property type="protein sequence ID" value="PHU37142.1"/>
    <property type="molecule type" value="Genomic_DNA"/>
</dbReference>
<sequence>MAHLQYLVFNNENIPMPASYSVSLSDVEADSGGVTEAGTTQRDVVREGVVQISVTFRVSKRWLNKFSVYKKLASITVGYLDMETMNIVDTQMYIDGYQVKLVSDTSYGSLWEVSFTLKEF</sequence>
<reference evidence="1 2" key="2">
    <citation type="submission" date="2017-10" db="EMBL/GenBank/DDBJ databases">
        <authorList>
            <person name="Banno H."/>
            <person name="Chua N.-H."/>
        </authorList>
    </citation>
    <scope>NUCLEOTIDE SEQUENCE [LARGE SCALE GENOMIC DNA]</scope>
    <source>
        <strain evidence="1 2">JK623</strain>
    </source>
</reference>
<dbReference type="RefSeq" id="WP_099386433.1">
    <property type="nucleotide sequence ID" value="NZ_JANSWH010000072.1"/>
</dbReference>
<reference evidence="1 2" key="1">
    <citation type="submission" date="2017-10" db="EMBL/GenBank/DDBJ databases">
        <title>Resolving the taxonomy of Roseburia spp., Eubacterium rectale and Agathobacter spp. through phylogenomic analysis.</title>
        <authorList>
            <person name="Sheridan P.O."/>
            <person name="Walker A.W."/>
            <person name="Duncan S.H."/>
            <person name="Scott K.P."/>
            <person name="Toole P.W.O."/>
            <person name="Luis P."/>
            <person name="Flint H.J."/>
        </authorList>
    </citation>
    <scope>NUCLEOTIDE SEQUENCE [LARGE SCALE GENOMIC DNA]</scope>
    <source>
        <strain evidence="1 2">JK623</strain>
    </source>
</reference>
<name>A0A2G3E1J1_9FIRM</name>